<dbReference type="SMART" id="SM00422">
    <property type="entry name" value="HTH_MERR"/>
    <property type="match status" value="1"/>
</dbReference>
<dbReference type="SUPFAM" id="SSF46955">
    <property type="entry name" value="Putative DNA-binding domain"/>
    <property type="match status" value="1"/>
</dbReference>
<dbReference type="PROSITE" id="PS50937">
    <property type="entry name" value="HTH_MERR_2"/>
    <property type="match status" value="1"/>
</dbReference>
<keyword evidence="5" id="KW-1185">Reference proteome</keyword>
<comment type="caution">
    <text evidence="4">The sequence shown here is derived from an EMBL/GenBank/DDBJ whole genome shotgun (WGS) entry which is preliminary data.</text>
</comment>
<evidence type="ECO:0000313" key="5">
    <source>
        <dbReference type="Proteomes" id="UP000054804"/>
    </source>
</evidence>
<dbReference type="PRINTS" id="PR00040">
    <property type="entry name" value="HTHMERR"/>
</dbReference>
<dbReference type="InterPro" id="IPR000551">
    <property type="entry name" value="MerR-type_HTH_dom"/>
</dbReference>
<dbReference type="GO" id="GO:0003700">
    <property type="term" value="F:DNA-binding transcription factor activity"/>
    <property type="evidence" value="ECO:0007669"/>
    <property type="project" value="InterPro"/>
</dbReference>
<protein>
    <submittedName>
        <fullName evidence="4">MerR family transcriptional regulator</fullName>
    </submittedName>
</protein>
<feature type="compositionally biased region" description="Polar residues" evidence="2">
    <location>
        <begin position="269"/>
        <end position="286"/>
    </location>
</feature>
<sequence length="339" mass="37066">MNDDDTLCSIGELARRTGLTVKTIRFYSDRGLVEPTDRTPAGYRRYGADAVARVELVRTLRDLGLDLDTIRGVVTREVSLAEVTAAHAEALDVQIRDLRLRRAVLTAVSGRDSTPADLELAHRLAKLSGAERRRLVDDFLAAIFDGLHGHPAFAGVMRSMTPELPRDPSPEQIVAWVELAELFRDPDFCSSMHGMAHDLAADRAPDDAFGLPRILAEAVRARVAPALAAGIDPASAAARPIVDDLTAHYARILGEGPDTPAAHACASPHPQSRAQSRTQSRTQSRPQGALRSRLQSRLETMNDPRRDRYLELLAVVNGWPPPDRLAPALDWTLAALRAR</sequence>
<dbReference type="InterPro" id="IPR009061">
    <property type="entry name" value="DNA-bd_dom_put_sf"/>
</dbReference>
<name>A0A0W7X896_9ACTN</name>
<dbReference type="STRING" id="1765722.AT728_08480"/>
<evidence type="ECO:0000259" key="3">
    <source>
        <dbReference type="PROSITE" id="PS50937"/>
    </source>
</evidence>
<feature type="domain" description="HTH merR-type" evidence="3">
    <location>
        <begin position="7"/>
        <end position="76"/>
    </location>
</feature>
<keyword evidence="1" id="KW-0238">DNA-binding</keyword>
<feature type="region of interest" description="Disordered" evidence="2">
    <location>
        <begin position="259"/>
        <end position="301"/>
    </location>
</feature>
<dbReference type="Gene3D" id="1.10.1660.10">
    <property type="match status" value="1"/>
</dbReference>
<dbReference type="Pfam" id="PF13411">
    <property type="entry name" value="MerR_1"/>
    <property type="match status" value="1"/>
</dbReference>
<dbReference type="AlphaFoldDB" id="A0A0W7X896"/>
<evidence type="ECO:0000256" key="1">
    <source>
        <dbReference type="ARBA" id="ARBA00023125"/>
    </source>
</evidence>
<evidence type="ECO:0000313" key="4">
    <source>
        <dbReference type="EMBL" id="KUF19024.1"/>
    </source>
</evidence>
<dbReference type="Proteomes" id="UP000054804">
    <property type="component" value="Unassembled WGS sequence"/>
</dbReference>
<evidence type="ECO:0000256" key="2">
    <source>
        <dbReference type="SAM" id="MobiDB-lite"/>
    </source>
</evidence>
<dbReference type="InterPro" id="IPR047057">
    <property type="entry name" value="MerR_fam"/>
</dbReference>
<dbReference type="PANTHER" id="PTHR30204:SF93">
    <property type="entry name" value="HTH MERR-TYPE DOMAIN-CONTAINING PROTEIN"/>
    <property type="match status" value="1"/>
</dbReference>
<dbReference type="OrthoDB" id="9809391at2"/>
<accession>A0A0W7X896</accession>
<organism evidence="4 5">
    <name type="scientific">Streptomyces silvensis</name>
    <dbReference type="NCBI Taxonomy" id="1765722"/>
    <lineage>
        <taxon>Bacteria</taxon>
        <taxon>Bacillati</taxon>
        <taxon>Actinomycetota</taxon>
        <taxon>Actinomycetes</taxon>
        <taxon>Kitasatosporales</taxon>
        <taxon>Streptomycetaceae</taxon>
        <taxon>Streptomyces</taxon>
    </lineage>
</organism>
<dbReference type="EMBL" id="LOCL01000029">
    <property type="protein sequence ID" value="KUF19024.1"/>
    <property type="molecule type" value="Genomic_DNA"/>
</dbReference>
<dbReference type="CDD" id="cd00592">
    <property type="entry name" value="HTH_MerR-like"/>
    <property type="match status" value="1"/>
</dbReference>
<dbReference type="RefSeq" id="WP_058847184.1">
    <property type="nucleotide sequence ID" value="NZ_LOCL01000029.1"/>
</dbReference>
<gene>
    <name evidence="4" type="ORF">AT728_08480</name>
</gene>
<dbReference type="GO" id="GO:0003677">
    <property type="term" value="F:DNA binding"/>
    <property type="evidence" value="ECO:0007669"/>
    <property type="project" value="UniProtKB-KW"/>
</dbReference>
<dbReference type="PANTHER" id="PTHR30204">
    <property type="entry name" value="REDOX-CYCLING DRUG-SENSING TRANSCRIPTIONAL ACTIVATOR SOXR"/>
    <property type="match status" value="1"/>
</dbReference>
<reference evidence="4 5" key="1">
    <citation type="submission" date="2015-12" db="EMBL/GenBank/DDBJ databases">
        <title>Draft genome sequence of Streptomyces silvensis ATCC 53525, a producer of novel hormone antagonists.</title>
        <authorList>
            <person name="Johnston C.W."/>
            <person name="Li Y."/>
            <person name="Magarvey N.A."/>
        </authorList>
    </citation>
    <scope>NUCLEOTIDE SEQUENCE [LARGE SCALE GENOMIC DNA]</scope>
    <source>
        <strain evidence="4 5">ATCC 53525</strain>
    </source>
</reference>
<proteinExistence type="predicted"/>